<keyword evidence="2" id="KW-0812">Transmembrane</keyword>
<dbReference type="InterPro" id="IPR004509">
    <property type="entry name" value="Competence_ComEA_HhH"/>
</dbReference>
<sequence length="251" mass="24860">MAFQDQAVGICARLHLTAVRKPILIGIVVVLGVVAASAVLALASPAAAGEVVAVISAQERSVVGEDASGAEAAAGEGETISAEREAEGGNEGDSRSGEASLGGAGSETMLCVHVDGEVAAPGVYYLPEGSRVVDAVEAAGGMTGDARSSGVNLAQGLTDGQQVLIPGPDDVPGAADSPAGGEGAAAGDERVNVNTATAAELETLDGIGEVTAAKIIAEREAHGPFASPEDLKRVSGIGDKKIEALRDRICL</sequence>
<dbReference type="InterPro" id="IPR019554">
    <property type="entry name" value="Soluble_ligand-bd"/>
</dbReference>
<dbReference type="AlphaFoldDB" id="A0A7C8FWB1"/>
<protein>
    <submittedName>
        <fullName evidence="4">ComEA family DNA-binding protein</fullName>
    </submittedName>
</protein>
<name>A0A7C8FWB1_9ACTN</name>
<dbReference type="GO" id="GO:0003677">
    <property type="term" value="F:DNA binding"/>
    <property type="evidence" value="ECO:0007669"/>
    <property type="project" value="UniProtKB-KW"/>
</dbReference>
<keyword evidence="5" id="KW-1185">Reference proteome</keyword>
<dbReference type="RefSeq" id="WP_151430067.1">
    <property type="nucleotide sequence ID" value="NZ_JANJZI010000001.1"/>
</dbReference>
<keyword evidence="2" id="KW-1133">Transmembrane helix</keyword>
<keyword evidence="4" id="KW-0238">DNA-binding</keyword>
<dbReference type="SUPFAM" id="SSF47781">
    <property type="entry name" value="RuvA domain 2-like"/>
    <property type="match status" value="1"/>
</dbReference>
<feature type="domain" description="Helix-hairpin-helix DNA-binding motif class 1" evidence="3">
    <location>
        <begin position="229"/>
        <end position="248"/>
    </location>
</feature>
<dbReference type="EMBL" id="WAJS01000009">
    <property type="protein sequence ID" value="KAB1650809.1"/>
    <property type="molecule type" value="Genomic_DNA"/>
</dbReference>
<dbReference type="PANTHER" id="PTHR21180">
    <property type="entry name" value="ENDONUCLEASE/EXONUCLEASE/PHOSPHATASE FAMILY DOMAIN-CONTAINING PROTEIN 1"/>
    <property type="match status" value="1"/>
</dbReference>
<dbReference type="InterPro" id="IPR003583">
    <property type="entry name" value="Hlx-hairpin-Hlx_DNA-bd_motif"/>
</dbReference>
<dbReference type="Proteomes" id="UP000479639">
    <property type="component" value="Unassembled WGS sequence"/>
</dbReference>
<dbReference type="SMART" id="SM00278">
    <property type="entry name" value="HhH1"/>
    <property type="match status" value="2"/>
</dbReference>
<keyword evidence="2" id="KW-0472">Membrane</keyword>
<feature type="compositionally biased region" description="Low complexity" evidence="1">
    <location>
        <begin position="65"/>
        <end position="78"/>
    </location>
</feature>
<dbReference type="Gene3D" id="3.10.560.10">
    <property type="entry name" value="Outer membrane lipoprotein wza domain like"/>
    <property type="match status" value="1"/>
</dbReference>
<comment type="caution">
    <text evidence="4">The sequence shown here is derived from an EMBL/GenBank/DDBJ whole genome shotgun (WGS) entry which is preliminary data.</text>
</comment>
<proteinExistence type="predicted"/>
<feature type="domain" description="Helix-hairpin-helix DNA-binding motif class 1" evidence="3">
    <location>
        <begin position="199"/>
        <end position="218"/>
    </location>
</feature>
<evidence type="ECO:0000259" key="3">
    <source>
        <dbReference type="SMART" id="SM00278"/>
    </source>
</evidence>
<dbReference type="InterPro" id="IPR051675">
    <property type="entry name" value="Endo/Exo/Phosphatase_dom_1"/>
</dbReference>
<feature type="compositionally biased region" description="Basic and acidic residues" evidence="1">
    <location>
        <begin position="81"/>
        <end position="96"/>
    </location>
</feature>
<evidence type="ECO:0000313" key="4">
    <source>
        <dbReference type="EMBL" id="KAB1650809.1"/>
    </source>
</evidence>
<dbReference type="GO" id="GO:0015628">
    <property type="term" value="P:protein secretion by the type II secretion system"/>
    <property type="evidence" value="ECO:0007669"/>
    <property type="project" value="TreeGrafter"/>
</dbReference>
<reference evidence="4 5" key="1">
    <citation type="submission" date="2019-09" db="EMBL/GenBank/DDBJ databases">
        <title>Whole genome shotgun sequencing (WGS) of Ellagibacter isourolithinifaciens DSM 104140(T) and Adlercreutzia muris DSM 29508(T).</title>
        <authorList>
            <person name="Stoll D.A."/>
            <person name="Danylec N."/>
            <person name="Huch M."/>
        </authorList>
    </citation>
    <scope>NUCLEOTIDE SEQUENCE [LARGE SCALE GENOMIC DNA]</scope>
    <source>
        <strain evidence="4 5">DSM 29508</strain>
    </source>
</reference>
<organism evidence="4 5">
    <name type="scientific">Adlercreutzia muris</name>
    <dbReference type="NCBI Taxonomy" id="1796610"/>
    <lineage>
        <taxon>Bacteria</taxon>
        <taxon>Bacillati</taxon>
        <taxon>Actinomycetota</taxon>
        <taxon>Coriobacteriia</taxon>
        <taxon>Eggerthellales</taxon>
        <taxon>Eggerthellaceae</taxon>
        <taxon>Adlercreutzia</taxon>
    </lineage>
</organism>
<dbReference type="Pfam" id="PF10531">
    <property type="entry name" value="SLBB"/>
    <property type="match status" value="1"/>
</dbReference>
<feature type="transmembrane region" description="Helical" evidence="2">
    <location>
        <begin position="23"/>
        <end position="43"/>
    </location>
</feature>
<dbReference type="Gene3D" id="1.10.150.310">
    <property type="entry name" value="Tex RuvX-like domain-like"/>
    <property type="match status" value="1"/>
</dbReference>
<dbReference type="Pfam" id="PF12836">
    <property type="entry name" value="HHH_3"/>
    <property type="match status" value="1"/>
</dbReference>
<dbReference type="GO" id="GO:0006281">
    <property type="term" value="P:DNA repair"/>
    <property type="evidence" value="ECO:0007669"/>
    <property type="project" value="InterPro"/>
</dbReference>
<feature type="region of interest" description="Disordered" evidence="1">
    <location>
        <begin position="65"/>
        <end position="102"/>
    </location>
</feature>
<dbReference type="NCBIfam" id="TIGR00426">
    <property type="entry name" value="competence protein ComEA helix-hairpin-helix repeat region"/>
    <property type="match status" value="1"/>
</dbReference>
<gene>
    <name evidence="4" type="ORF">F8D48_04130</name>
</gene>
<dbReference type="InterPro" id="IPR010994">
    <property type="entry name" value="RuvA_2-like"/>
</dbReference>
<evidence type="ECO:0000256" key="2">
    <source>
        <dbReference type="SAM" id="Phobius"/>
    </source>
</evidence>
<evidence type="ECO:0000313" key="5">
    <source>
        <dbReference type="Proteomes" id="UP000479639"/>
    </source>
</evidence>
<dbReference type="PANTHER" id="PTHR21180:SF32">
    <property type="entry name" value="ENDONUCLEASE_EXONUCLEASE_PHOSPHATASE FAMILY DOMAIN-CONTAINING PROTEIN 1"/>
    <property type="match status" value="1"/>
</dbReference>
<accession>A0A7C8FWB1</accession>
<evidence type="ECO:0000256" key="1">
    <source>
        <dbReference type="SAM" id="MobiDB-lite"/>
    </source>
</evidence>
<dbReference type="GO" id="GO:0015627">
    <property type="term" value="C:type II protein secretion system complex"/>
    <property type="evidence" value="ECO:0007669"/>
    <property type="project" value="TreeGrafter"/>
</dbReference>